<dbReference type="Proteomes" id="UP000596660">
    <property type="component" value="Unplaced"/>
</dbReference>
<evidence type="ECO:0000256" key="3">
    <source>
        <dbReference type="ARBA" id="ARBA00023241"/>
    </source>
</evidence>
<evidence type="ECO:0000256" key="8">
    <source>
        <dbReference type="ARBA" id="ARBA00066420"/>
    </source>
</evidence>
<comment type="catalytic activity">
    <reaction evidence="5">
        <text>anthranilate + benzoyl-CoA = N-benzoylanthranilate + CoA</text>
        <dbReference type="Rhea" id="RHEA:21600"/>
        <dbReference type="ChEBI" id="CHEBI:16567"/>
        <dbReference type="ChEBI" id="CHEBI:17331"/>
        <dbReference type="ChEBI" id="CHEBI:57287"/>
        <dbReference type="ChEBI" id="CHEBI:57369"/>
        <dbReference type="EC" id="2.3.1.144"/>
    </reaction>
</comment>
<dbReference type="InterPro" id="IPR023213">
    <property type="entry name" value="CAT-like_dom_sf"/>
</dbReference>
<dbReference type="InterPro" id="IPR051283">
    <property type="entry name" value="Sec_Metabolite_Acyltrans"/>
</dbReference>
<keyword evidence="10" id="KW-1185">Reference proteome</keyword>
<keyword evidence="3" id="KW-0284">Flavonoid biosynthesis</keyword>
<name>A0A803M094_CHEQI</name>
<dbReference type="Gene3D" id="3.30.559.10">
    <property type="entry name" value="Chloramphenicol acetyltransferase-like domain"/>
    <property type="match status" value="2"/>
</dbReference>
<organism evidence="9 10">
    <name type="scientific">Chenopodium quinoa</name>
    <name type="common">Quinoa</name>
    <dbReference type="NCBI Taxonomy" id="63459"/>
    <lineage>
        <taxon>Eukaryota</taxon>
        <taxon>Viridiplantae</taxon>
        <taxon>Streptophyta</taxon>
        <taxon>Embryophyta</taxon>
        <taxon>Tracheophyta</taxon>
        <taxon>Spermatophyta</taxon>
        <taxon>Magnoliopsida</taxon>
        <taxon>eudicotyledons</taxon>
        <taxon>Gunneridae</taxon>
        <taxon>Pentapetalae</taxon>
        <taxon>Caryophyllales</taxon>
        <taxon>Chenopodiaceae</taxon>
        <taxon>Chenopodioideae</taxon>
        <taxon>Atripliceae</taxon>
        <taxon>Chenopodium</taxon>
    </lineage>
</organism>
<evidence type="ECO:0000313" key="9">
    <source>
        <dbReference type="EnsemblPlants" id="AUR62021145-RA:cds"/>
    </source>
</evidence>
<sequence length="463" mass="51300">MENGIKEKNIDLDSSIKVKITQTSHVQPKKKIGRRECQLITFDLPYLGFFYNQKLLIYKANSDDFEEIVKKLKEGMSAVLEEFYQLAGKLGRDDDGVFKVMYDDDMDGVEVLDAIVEVNHDGVMVSVDELSSKDEFTVMKDLVPYNGILNLEGLQRPLLAIQFTKLRDGLAIGLAFNHAVLDGSATWHFMSSWAELCNGAQSISKLPVLDRVKVRPTRVSLEIPDAPPQPDLIAAAAAAPKLREKLFKFSGAAIEKIKAAHNDVGPTNGTTAPAGPPFSTFQALSSHLWRAVTEARELKPEEPTVFTIFADCRKRVDPPMPESYFGNLIQAIFTGTAAGLLLGHPPEFAAGMVKAAIGAHDNVAIDKRCKEWEDKPIIFQYKDAGMNCVAVGSSPRFKVYDVDFGFGKPERVRSGANNRFDGMVYLYPEKDGEKGIDVEISLETKAMDNLERDKKFLMDGEVV</sequence>
<dbReference type="PANTHER" id="PTHR31896">
    <property type="entry name" value="FAMILY REGULATORY PROTEIN, PUTATIVE (AFU_ORTHOLOGUE AFUA_3G14730)-RELATED"/>
    <property type="match status" value="1"/>
</dbReference>
<protein>
    <recommendedName>
        <fullName evidence="8">anthranilate N-benzoyltransferase</fullName>
        <ecNumber evidence="8">2.3.1.144</ecNumber>
    </recommendedName>
</protein>
<dbReference type="EnsemblPlants" id="AUR62021145-RA">
    <property type="protein sequence ID" value="AUR62021145-RA:cds"/>
    <property type="gene ID" value="AUR62021145"/>
</dbReference>
<evidence type="ECO:0000256" key="7">
    <source>
        <dbReference type="ARBA" id="ARBA00060639"/>
    </source>
</evidence>
<dbReference type="PANTHER" id="PTHR31896:SF76">
    <property type="entry name" value="BAHD ACYLTRANSFERASE DCR"/>
    <property type="match status" value="1"/>
</dbReference>
<dbReference type="Pfam" id="PF02458">
    <property type="entry name" value="Transferase"/>
    <property type="match status" value="1"/>
</dbReference>
<keyword evidence="4" id="KW-0012">Acyltransferase</keyword>
<comment type="pathway">
    <text evidence="7">Phytoalexin biosynthesis; methoxydianthramide B biosynthesis.</text>
</comment>
<dbReference type="FunFam" id="3.30.559.10:FF:000008">
    <property type="entry name" value="Tryptamine hydroxycinnamoyl transferase"/>
    <property type="match status" value="1"/>
</dbReference>
<proteinExistence type="inferred from homology"/>
<evidence type="ECO:0000256" key="4">
    <source>
        <dbReference type="ARBA" id="ARBA00023315"/>
    </source>
</evidence>
<gene>
    <name evidence="9" type="primary">LOC110729620</name>
</gene>
<comment type="function">
    <text evidence="6">Catalyzes the formation of N-benzoylanthranilate, in the course of methoxydianthramide B, a phytoalexin. Phytoalexins are produced in response to infection by parasites, and are essential for the expression of disease resistance.</text>
</comment>
<dbReference type="SMR" id="A0A803M094"/>
<evidence type="ECO:0000256" key="2">
    <source>
        <dbReference type="ARBA" id="ARBA00022679"/>
    </source>
</evidence>
<dbReference type="KEGG" id="cqi:110729620"/>
<comment type="similarity">
    <text evidence="1">Belongs to the plant acyltransferase family.</text>
</comment>
<evidence type="ECO:0000256" key="6">
    <source>
        <dbReference type="ARBA" id="ARBA00053209"/>
    </source>
</evidence>
<evidence type="ECO:0000313" key="10">
    <source>
        <dbReference type="Proteomes" id="UP000596660"/>
    </source>
</evidence>
<dbReference type="GO" id="GO:0009813">
    <property type="term" value="P:flavonoid biosynthetic process"/>
    <property type="evidence" value="ECO:0007669"/>
    <property type="project" value="UniProtKB-KW"/>
</dbReference>
<evidence type="ECO:0000256" key="5">
    <source>
        <dbReference type="ARBA" id="ARBA00051588"/>
    </source>
</evidence>
<dbReference type="RefSeq" id="XP_021765064.1">
    <property type="nucleotide sequence ID" value="XM_021909372.1"/>
</dbReference>
<evidence type="ECO:0000256" key="1">
    <source>
        <dbReference type="ARBA" id="ARBA00009861"/>
    </source>
</evidence>
<dbReference type="EC" id="2.3.1.144" evidence="8"/>
<dbReference type="OrthoDB" id="1862401at2759"/>
<reference evidence="9" key="1">
    <citation type="journal article" date="2017" name="Nature">
        <title>The genome of Chenopodium quinoa.</title>
        <authorList>
            <person name="Jarvis D.E."/>
            <person name="Ho Y.S."/>
            <person name="Lightfoot D.J."/>
            <person name="Schmoeckel S.M."/>
            <person name="Li B."/>
            <person name="Borm T.J.A."/>
            <person name="Ohyanagi H."/>
            <person name="Mineta K."/>
            <person name="Michell C.T."/>
            <person name="Saber N."/>
            <person name="Kharbatia N.M."/>
            <person name="Rupper R.R."/>
            <person name="Sharp A.R."/>
            <person name="Dally N."/>
            <person name="Boughton B.A."/>
            <person name="Woo Y.H."/>
            <person name="Gao G."/>
            <person name="Schijlen E.G.W.M."/>
            <person name="Guo X."/>
            <person name="Momin A.A."/>
            <person name="Negrao S."/>
            <person name="Al-Babili S."/>
            <person name="Gehring C."/>
            <person name="Roessner U."/>
            <person name="Jung C."/>
            <person name="Murphy K."/>
            <person name="Arold S.T."/>
            <person name="Gojobori T."/>
            <person name="van der Linden C.G."/>
            <person name="van Loo E.N."/>
            <person name="Jellen E.N."/>
            <person name="Maughan P.J."/>
            <person name="Tester M."/>
        </authorList>
    </citation>
    <scope>NUCLEOTIDE SEQUENCE [LARGE SCALE GENOMIC DNA]</scope>
    <source>
        <strain evidence="9">cv. PI 614886</strain>
    </source>
</reference>
<dbReference type="OMA" id="AVHIWQH"/>
<dbReference type="GeneID" id="110729620"/>
<reference evidence="9" key="2">
    <citation type="submission" date="2021-03" db="UniProtKB">
        <authorList>
            <consortium name="EnsemblPlants"/>
        </authorList>
    </citation>
    <scope>IDENTIFICATION</scope>
</reference>
<dbReference type="GO" id="GO:0047672">
    <property type="term" value="F:anthranilate N-benzoyltransferase activity"/>
    <property type="evidence" value="ECO:0007669"/>
    <property type="project" value="UniProtKB-EC"/>
</dbReference>
<dbReference type="Gramene" id="AUR62021145-RA">
    <property type="protein sequence ID" value="AUR62021145-RA:cds"/>
    <property type="gene ID" value="AUR62021145"/>
</dbReference>
<dbReference type="AlphaFoldDB" id="A0A803M094"/>
<accession>A0A803M094</accession>
<keyword evidence="2" id="KW-0808">Transferase</keyword>